<evidence type="ECO:0000313" key="3">
    <source>
        <dbReference type="Proteomes" id="UP000515220"/>
    </source>
</evidence>
<organism evidence="2 3">
    <name type="scientific">Acetobacter aceti</name>
    <dbReference type="NCBI Taxonomy" id="435"/>
    <lineage>
        <taxon>Bacteria</taxon>
        <taxon>Pseudomonadati</taxon>
        <taxon>Pseudomonadota</taxon>
        <taxon>Alphaproteobacteria</taxon>
        <taxon>Acetobacterales</taxon>
        <taxon>Acetobacteraceae</taxon>
        <taxon>Acetobacter</taxon>
        <taxon>Acetobacter subgen. Acetobacter</taxon>
    </lineage>
</organism>
<dbReference type="PROSITE" id="PS50222">
    <property type="entry name" value="EF_HAND_2"/>
    <property type="match status" value="1"/>
</dbReference>
<dbReference type="Pfam" id="PF13202">
    <property type="entry name" value="EF-hand_5"/>
    <property type="match status" value="1"/>
</dbReference>
<dbReference type="InterPro" id="IPR011992">
    <property type="entry name" value="EF-hand-dom_pair"/>
</dbReference>
<sequence length="119" mass="12971">MFDAFKEFAIRIGAFALLSPLILGMVGPALSDMAFAQDGSGDRRMASFQAADANHDGRISQDEFEAFAKARMASSGGMRAAMFSRLAPEDQKARLDEKFAQMDTSGKGYLTPDDWHPQS</sequence>
<dbReference type="SUPFAM" id="SSF47473">
    <property type="entry name" value="EF-hand"/>
    <property type="match status" value="1"/>
</dbReference>
<protein>
    <recommendedName>
        <fullName evidence="1">EF-hand domain-containing protein</fullName>
    </recommendedName>
</protein>
<evidence type="ECO:0000313" key="2">
    <source>
        <dbReference type="EMBL" id="BCI68746.1"/>
    </source>
</evidence>
<evidence type="ECO:0000259" key="1">
    <source>
        <dbReference type="PROSITE" id="PS50222"/>
    </source>
</evidence>
<dbReference type="PROSITE" id="PS00018">
    <property type="entry name" value="EF_HAND_1"/>
    <property type="match status" value="1"/>
</dbReference>
<name>A0A6S6PPN9_ACEAC</name>
<gene>
    <name evidence="2" type="ORF">AAJCM20276_33700</name>
</gene>
<accession>A0A6S6PPN9</accession>
<dbReference type="EMBL" id="AP023326">
    <property type="protein sequence ID" value="BCI68746.1"/>
    <property type="molecule type" value="Genomic_DNA"/>
</dbReference>
<dbReference type="Gene3D" id="1.10.238.10">
    <property type="entry name" value="EF-hand"/>
    <property type="match status" value="1"/>
</dbReference>
<dbReference type="RefSeq" id="WP_010665748.1">
    <property type="nucleotide sequence ID" value="NZ_AP023326.1"/>
</dbReference>
<feature type="domain" description="EF-hand" evidence="1">
    <location>
        <begin position="39"/>
        <end position="74"/>
    </location>
</feature>
<proteinExistence type="predicted"/>
<dbReference type="InterPro" id="IPR002048">
    <property type="entry name" value="EF_hand_dom"/>
</dbReference>
<reference evidence="2 3" key="1">
    <citation type="submission" date="2020-07" db="EMBL/GenBank/DDBJ databases">
        <title>Complete Genome Sequence of an acetic acid bacterium, Acetobacter aceti JCM20276.</title>
        <authorList>
            <person name="Hirose Y."/>
            <person name="Mihara H."/>
        </authorList>
    </citation>
    <scope>NUCLEOTIDE SEQUENCE [LARGE SCALE GENOMIC DNA]</scope>
    <source>
        <strain evidence="2 3">JCM20276</strain>
    </source>
</reference>
<dbReference type="AlphaFoldDB" id="A0A6S6PPN9"/>
<dbReference type="InterPro" id="IPR018247">
    <property type="entry name" value="EF_Hand_1_Ca_BS"/>
</dbReference>
<dbReference type="Proteomes" id="UP000515220">
    <property type="component" value="Chromosome"/>
</dbReference>
<dbReference type="GO" id="GO:0005509">
    <property type="term" value="F:calcium ion binding"/>
    <property type="evidence" value="ECO:0007669"/>
    <property type="project" value="InterPro"/>
</dbReference>